<dbReference type="InterPro" id="IPR048369">
    <property type="entry name" value="COG6_C"/>
</dbReference>
<keyword evidence="6 11" id="KW-0813">Transport</keyword>
<dbReference type="OrthoDB" id="272987at2759"/>
<dbReference type="GO" id="GO:0006891">
    <property type="term" value="P:intra-Golgi vesicle-mediated transport"/>
    <property type="evidence" value="ECO:0007669"/>
    <property type="project" value="UniProtKB-UniRule"/>
</dbReference>
<evidence type="ECO:0000313" key="14">
    <source>
        <dbReference type="EMBL" id="KAG5447351.1"/>
    </source>
</evidence>
<evidence type="ECO:0000256" key="1">
    <source>
        <dbReference type="ARBA" id="ARBA00003627"/>
    </source>
</evidence>
<dbReference type="SMART" id="SM01087">
    <property type="entry name" value="COG6"/>
    <property type="match status" value="1"/>
</dbReference>
<accession>A0A8T1MF67</accession>
<evidence type="ECO:0000256" key="10">
    <source>
        <dbReference type="ARBA" id="ARBA00031348"/>
    </source>
</evidence>
<organism evidence="14 15">
    <name type="scientific">Clonorchis sinensis</name>
    <name type="common">Chinese liver fluke</name>
    <dbReference type="NCBI Taxonomy" id="79923"/>
    <lineage>
        <taxon>Eukaryota</taxon>
        <taxon>Metazoa</taxon>
        <taxon>Spiralia</taxon>
        <taxon>Lophotrochozoa</taxon>
        <taxon>Platyhelminthes</taxon>
        <taxon>Trematoda</taxon>
        <taxon>Digenea</taxon>
        <taxon>Opisthorchiida</taxon>
        <taxon>Opisthorchiata</taxon>
        <taxon>Opisthorchiidae</taxon>
        <taxon>Clonorchis</taxon>
    </lineage>
</organism>
<dbReference type="Pfam" id="PF06419">
    <property type="entry name" value="COG6_N"/>
    <property type="match status" value="1"/>
</dbReference>
<evidence type="ECO:0000256" key="9">
    <source>
        <dbReference type="ARBA" id="ARBA00023136"/>
    </source>
</evidence>
<comment type="subcellular location">
    <subcellularLocation>
        <location evidence="2 11">Golgi apparatus membrane</location>
        <topology evidence="2 11">Peripheral membrane protein</topology>
    </subcellularLocation>
</comment>
<name>A0A8T1MF67_CLOSI</name>
<comment type="subunit">
    <text evidence="4">Component of the conserved oligomeric Golgi complex which is composed of eight different subunits and is required for normal Golgi morphology and localization.</text>
</comment>
<dbReference type="PANTHER" id="PTHR21506:SF0">
    <property type="entry name" value="CONSERVED OLIGOMERIC GOLGI COMPLEX SUBUNIT 6"/>
    <property type="match status" value="1"/>
</dbReference>
<protein>
    <recommendedName>
        <fullName evidence="5 11">Conserved oligomeric Golgi complex subunit 6</fullName>
        <shortName evidence="11">COG complex subunit 6</shortName>
    </recommendedName>
    <alternativeName>
        <fullName evidence="10 11">Component of oligomeric Golgi complex 6</fullName>
    </alternativeName>
</protein>
<keyword evidence="9 11" id="KW-0472">Membrane</keyword>
<evidence type="ECO:0000256" key="3">
    <source>
        <dbReference type="ARBA" id="ARBA00011023"/>
    </source>
</evidence>
<dbReference type="Pfam" id="PF20653">
    <property type="entry name" value="COG6_C"/>
    <property type="match status" value="1"/>
</dbReference>
<evidence type="ECO:0000256" key="11">
    <source>
        <dbReference type="RuleBase" id="RU365075"/>
    </source>
</evidence>
<sequence>MRAYAIGYNMASTKVDRNPLSGKINSILSTQLDSNQDLLDGLQSISDILPANTIQHRRTIRGKIEQHQLELYEGFLSEFTLVKQSVDKLDSYVNDMLKTCHDINDKLMTVKCKTNDLIHRASHLQEESSKFDMMGTVVECLSKTFQLSPQKREVLCSQMGPVGEQFFDALKDARSVEDNCKRLMQSGEQQIGLSLLDSTHAVLEVAYQRLYQWIQNECRAKTQEIPELSAFFRTAFGQLQDRPVLFKYALDEYAVARRAVVIKLFIDALTLGSGVTSPRPGGGHSKPIELRSHDPLRYTSDMLALMHQLTASEKEYLVTLTHECRETATSEILDACLDAITEGLCSPFKMRMEQVLVAMQDAVLLYRINNVLRFYHHTLCGFLGTSARLSTTVNEMQELSWRLLFSSLHQYTRQALDQAEFPAQDLCPSDAVRDTLQLLLEILRAQDISLLSDEIRQASFKEIINTLLTPLVTHCQNSAERIIQTRLTDSQLGDGISESPLLKLPYGAESATYLANCLYLIESTLAQIDCASEQVEKLANLLNASVDTLVAAQVTVILRNTNLTPLVQVLEEGHDPANDGALCARNGPGLSEPEVRHALTRFDLYLSNPDRFCLPELQYLTVQKLKKVVRRRAADDVHSRYEKIFRALTDPANGYNFSADGSQGNQIQTKLRSPEQVAELILNF</sequence>
<evidence type="ECO:0000256" key="7">
    <source>
        <dbReference type="ARBA" id="ARBA00022927"/>
    </source>
</evidence>
<dbReference type="AlphaFoldDB" id="A0A8T1MF67"/>
<keyword evidence="7 11" id="KW-0653">Protein transport</keyword>
<dbReference type="InterPro" id="IPR048368">
    <property type="entry name" value="COG6_N"/>
</dbReference>
<evidence type="ECO:0000256" key="2">
    <source>
        <dbReference type="ARBA" id="ARBA00004395"/>
    </source>
</evidence>
<evidence type="ECO:0000256" key="4">
    <source>
        <dbReference type="ARBA" id="ARBA00011166"/>
    </source>
</evidence>
<dbReference type="Proteomes" id="UP000286415">
    <property type="component" value="Unassembled WGS sequence"/>
</dbReference>
<dbReference type="InterPro" id="IPR010490">
    <property type="entry name" value="COG6"/>
</dbReference>
<evidence type="ECO:0000313" key="15">
    <source>
        <dbReference type="Proteomes" id="UP000286415"/>
    </source>
</evidence>
<dbReference type="GO" id="GO:0017119">
    <property type="term" value="C:Golgi transport complex"/>
    <property type="evidence" value="ECO:0007669"/>
    <property type="project" value="UniProtKB-UniRule"/>
</dbReference>
<feature type="domain" description="Conserved Oligomeric Golgi complex subunit 6 C-terminal" evidence="13">
    <location>
        <begin position="189"/>
        <end position="659"/>
    </location>
</feature>
<dbReference type="PANTHER" id="PTHR21506">
    <property type="entry name" value="COMPONENT OF OLIGOMERIC GOLGI COMPLEX 6"/>
    <property type="match status" value="1"/>
</dbReference>
<comment type="similarity">
    <text evidence="3 11">Belongs to the COG6 family.</text>
</comment>
<reference evidence="14 15" key="2">
    <citation type="journal article" date="2021" name="Genomics">
        <title>High-quality reference genome for Clonorchis sinensis.</title>
        <authorList>
            <person name="Young N.D."/>
            <person name="Stroehlein A.J."/>
            <person name="Kinkar L."/>
            <person name="Wang T."/>
            <person name="Sohn W.M."/>
            <person name="Chang B.C.H."/>
            <person name="Kaur P."/>
            <person name="Weisz D."/>
            <person name="Dudchenko O."/>
            <person name="Aiden E.L."/>
            <person name="Korhonen P.K."/>
            <person name="Gasser R.B."/>
        </authorList>
    </citation>
    <scope>NUCLEOTIDE SEQUENCE [LARGE SCALE GENOMIC DNA]</scope>
    <source>
        <strain evidence="14">Cs-k2</strain>
    </source>
</reference>
<comment type="caution">
    <text evidence="14">The sequence shown here is derived from an EMBL/GenBank/DDBJ whole genome shotgun (WGS) entry which is preliminary data.</text>
</comment>
<dbReference type="GO" id="GO:0015031">
    <property type="term" value="P:protein transport"/>
    <property type="evidence" value="ECO:0007669"/>
    <property type="project" value="UniProtKB-KW"/>
</dbReference>
<proteinExistence type="inferred from homology"/>
<gene>
    <name evidence="14" type="ORF">CSKR_110992</name>
</gene>
<feature type="domain" description="Conserved oligomeric complex COG6 N-terminal" evidence="12">
    <location>
        <begin position="46"/>
        <end position="156"/>
    </location>
</feature>
<evidence type="ECO:0000256" key="8">
    <source>
        <dbReference type="ARBA" id="ARBA00023034"/>
    </source>
</evidence>
<evidence type="ECO:0000259" key="12">
    <source>
        <dbReference type="Pfam" id="PF06419"/>
    </source>
</evidence>
<evidence type="ECO:0000256" key="5">
    <source>
        <dbReference type="ARBA" id="ARBA00020973"/>
    </source>
</evidence>
<dbReference type="GO" id="GO:0000139">
    <property type="term" value="C:Golgi membrane"/>
    <property type="evidence" value="ECO:0007669"/>
    <property type="project" value="UniProtKB-SubCell"/>
</dbReference>
<dbReference type="EMBL" id="NIRI02000042">
    <property type="protein sequence ID" value="KAG5447351.1"/>
    <property type="molecule type" value="Genomic_DNA"/>
</dbReference>
<comment type="function">
    <text evidence="1 11">Required for normal Golgi function.</text>
</comment>
<evidence type="ECO:0000256" key="6">
    <source>
        <dbReference type="ARBA" id="ARBA00022448"/>
    </source>
</evidence>
<keyword evidence="15" id="KW-1185">Reference proteome</keyword>
<reference evidence="14 15" key="1">
    <citation type="journal article" date="2018" name="Biotechnol. Adv.">
        <title>Improved genomic resources and new bioinformatic workflow for the carcinogenic parasite Clonorchis sinensis: Biotechnological implications.</title>
        <authorList>
            <person name="Wang D."/>
            <person name="Korhonen P.K."/>
            <person name="Gasser R.B."/>
            <person name="Young N.D."/>
        </authorList>
    </citation>
    <scope>NUCLEOTIDE SEQUENCE [LARGE SCALE GENOMIC DNA]</scope>
    <source>
        <strain evidence="14">Cs-k2</strain>
    </source>
</reference>
<evidence type="ECO:0000259" key="13">
    <source>
        <dbReference type="Pfam" id="PF20653"/>
    </source>
</evidence>
<keyword evidence="8 11" id="KW-0333">Golgi apparatus</keyword>